<organism evidence="2 3">
    <name type="scientific">Kitasatospora atroaurantiaca</name>
    <dbReference type="NCBI Taxonomy" id="285545"/>
    <lineage>
        <taxon>Bacteria</taxon>
        <taxon>Bacillati</taxon>
        <taxon>Actinomycetota</taxon>
        <taxon>Actinomycetes</taxon>
        <taxon>Kitasatosporales</taxon>
        <taxon>Streptomycetaceae</taxon>
        <taxon>Kitasatospora</taxon>
    </lineage>
</organism>
<dbReference type="InterPro" id="IPR008030">
    <property type="entry name" value="NmrA-like"/>
</dbReference>
<evidence type="ECO:0000313" key="2">
    <source>
        <dbReference type="EMBL" id="TWE21396.1"/>
    </source>
</evidence>
<gene>
    <name evidence="2" type="ORF">FB465_6579</name>
</gene>
<dbReference type="AlphaFoldDB" id="A0A561F0L4"/>
<dbReference type="OrthoDB" id="3510772at2"/>
<accession>A0A561F0L4</accession>
<sequence length="288" mass="29781">MTRVLVTGATGNVGSKVVAELRDSEVLVRAFVRDPDRAVAVLGGDVEIAAGDFAEPDSIRRALPGVDAVFLMCGNDPRQVEYETNVIDAAAAEHVGRIVMLSTVGAKAGAPAAFADQHGRIEQHLRACGVPAVILQSSYLMSNILGSAETIARTGKFFLPAGEAHVAMIDPRDVAAAAAAVLTAGGHDGQTCLITGPEAITHADVAEQLSAALGRAIEYVDVPDDAALAGLAEGGVPAWLAEQIVAVFQSLRAGVNSHTTETFGELTGREARGFADFARDIATPFLTG</sequence>
<feature type="domain" description="NmrA-like" evidence="1">
    <location>
        <begin position="3"/>
        <end position="250"/>
    </location>
</feature>
<dbReference type="Gene3D" id="3.90.25.10">
    <property type="entry name" value="UDP-galactose 4-epimerase, domain 1"/>
    <property type="match status" value="1"/>
</dbReference>
<evidence type="ECO:0000313" key="3">
    <source>
        <dbReference type="Proteomes" id="UP000318416"/>
    </source>
</evidence>
<dbReference type="PANTHER" id="PTHR43162">
    <property type="match status" value="1"/>
</dbReference>
<dbReference type="Proteomes" id="UP000318416">
    <property type="component" value="Unassembled WGS sequence"/>
</dbReference>
<proteinExistence type="predicted"/>
<dbReference type="SUPFAM" id="SSF51735">
    <property type="entry name" value="NAD(P)-binding Rossmann-fold domains"/>
    <property type="match status" value="1"/>
</dbReference>
<comment type="caution">
    <text evidence="2">The sequence shown here is derived from an EMBL/GenBank/DDBJ whole genome shotgun (WGS) entry which is preliminary data.</text>
</comment>
<dbReference type="PANTHER" id="PTHR43162:SF1">
    <property type="entry name" value="PRESTALK A DIFFERENTIATION PROTEIN A"/>
    <property type="match status" value="1"/>
</dbReference>
<dbReference type="Gene3D" id="3.40.50.720">
    <property type="entry name" value="NAD(P)-binding Rossmann-like Domain"/>
    <property type="match status" value="1"/>
</dbReference>
<protein>
    <submittedName>
        <fullName evidence="2">Uncharacterized protein YbjT (DUF2867 family)</fullName>
    </submittedName>
</protein>
<dbReference type="InterPro" id="IPR036291">
    <property type="entry name" value="NAD(P)-bd_dom_sf"/>
</dbReference>
<dbReference type="RefSeq" id="WP_145796331.1">
    <property type="nucleotide sequence ID" value="NZ_BAAABR010000025.1"/>
</dbReference>
<reference evidence="2 3" key="1">
    <citation type="submission" date="2019-06" db="EMBL/GenBank/DDBJ databases">
        <title>Sequencing the genomes of 1000 actinobacteria strains.</title>
        <authorList>
            <person name="Klenk H.-P."/>
        </authorList>
    </citation>
    <scope>NUCLEOTIDE SEQUENCE [LARGE SCALE GENOMIC DNA]</scope>
    <source>
        <strain evidence="2 3">DSM 41649</strain>
    </source>
</reference>
<dbReference type="EMBL" id="VIVR01000001">
    <property type="protein sequence ID" value="TWE21396.1"/>
    <property type="molecule type" value="Genomic_DNA"/>
</dbReference>
<evidence type="ECO:0000259" key="1">
    <source>
        <dbReference type="Pfam" id="PF05368"/>
    </source>
</evidence>
<dbReference type="Pfam" id="PF05368">
    <property type="entry name" value="NmrA"/>
    <property type="match status" value="1"/>
</dbReference>
<dbReference type="InterPro" id="IPR051604">
    <property type="entry name" value="Ergot_Alk_Oxidoreductase"/>
</dbReference>
<name>A0A561F0L4_9ACTN</name>
<keyword evidence="3" id="KW-1185">Reference proteome</keyword>